<comment type="caution">
    <text evidence="2">The sequence shown here is derived from an EMBL/GenBank/DDBJ whole genome shotgun (WGS) entry which is preliminary data.</text>
</comment>
<evidence type="ECO:0000256" key="1">
    <source>
        <dbReference type="SAM" id="SignalP"/>
    </source>
</evidence>
<proteinExistence type="predicted"/>
<feature type="chain" id="PRO_5005644422" evidence="1">
    <location>
        <begin position="21"/>
        <end position="250"/>
    </location>
</feature>
<reference evidence="2 3" key="1">
    <citation type="submission" date="2015-03" db="EMBL/GenBank/DDBJ databases">
        <title>Draft genome sequences of two protease-producing strains of Arsukibacterium isolated from two cold and alkaline environments.</title>
        <authorList>
            <person name="Lylloff J.E."/>
            <person name="Skov L.B."/>
            <person name="Jepsen M."/>
            <person name="Hallin P.F."/>
            <person name="Sorensen S.J."/>
            <person name="Stougaard P."/>
            <person name="Glaring M.A."/>
        </authorList>
    </citation>
    <scope>NUCLEOTIDE SEQUENCE [LARGE SCALE GENOMIC DNA]</scope>
    <source>
        <strain evidence="2 3">GCM72</strain>
    </source>
</reference>
<dbReference type="Pfam" id="PF04338">
    <property type="entry name" value="DUF481"/>
    <property type="match status" value="1"/>
</dbReference>
<evidence type="ECO:0000313" key="2">
    <source>
        <dbReference type="EMBL" id="KKO45193.1"/>
    </source>
</evidence>
<dbReference type="OrthoDB" id="5292716at2"/>
<dbReference type="PATRIC" id="fig|336831.14.peg.1683"/>
<dbReference type="EMBL" id="LAHO01000011">
    <property type="protein sequence ID" value="KKO45193.1"/>
    <property type="molecule type" value="Genomic_DNA"/>
</dbReference>
<gene>
    <name evidence="2" type="ORF">WG68_12270</name>
</gene>
<evidence type="ECO:0000313" key="3">
    <source>
        <dbReference type="Proteomes" id="UP000034228"/>
    </source>
</evidence>
<dbReference type="Proteomes" id="UP000034228">
    <property type="component" value="Unassembled WGS sequence"/>
</dbReference>
<keyword evidence="1" id="KW-0732">Signal</keyword>
<dbReference type="InterPro" id="IPR007433">
    <property type="entry name" value="DUF481"/>
</dbReference>
<dbReference type="RefSeq" id="WP_046557981.1">
    <property type="nucleotide sequence ID" value="NZ_LAHO01000011.1"/>
</dbReference>
<sequence>MKLITVLALGSLAVSSAVSAQNTRSDQTKVWQTSAELGAITTSGNTVGTSITGKIDARQELESWSNQYIFSAFFKEDEKTDANGNRFSERSAERYLISAKGAYKLTVEHDNLFVIGSHTSDKFGAFEKYNTLAVGYGTRLFNAEKQHLDVEIGPGYFSGTRATGETENGLIVRGAAAYKWQISESAAFSQTLSVEYGDDNTRTIAETALTAKINGAMQMKAAFLVQNDSDVQADKKNTDTQTSLTLVYSF</sequence>
<dbReference type="AlphaFoldDB" id="A0A0M2V7R9"/>
<keyword evidence="3" id="KW-1185">Reference proteome</keyword>
<dbReference type="STRING" id="336831.WG68_12270"/>
<name>A0A0M2V7R9_9GAMM</name>
<organism evidence="2 3">
    <name type="scientific">Arsukibacterium ikkense</name>
    <dbReference type="NCBI Taxonomy" id="336831"/>
    <lineage>
        <taxon>Bacteria</taxon>
        <taxon>Pseudomonadati</taxon>
        <taxon>Pseudomonadota</taxon>
        <taxon>Gammaproteobacteria</taxon>
        <taxon>Chromatiales</taxon>
        <taxon>Chromatiaceae</taxon>
        <taxon>Arsukibacterium</taxon>
    </lineage>
</organism>
<feature type="signal peptide" evidence="1">
    <location>
        <begin position="1"/>
        <end position="20"/>
    </location>
</feature>
<accession>A0A0M2V7R9</accession>
<protein>
    <submittedName>
        <fullName evidence="2">Membrane protein</fullName>
    </submittedName>
</protein>